<dbReference type="EMBL" id="MU807038">
    <property type="protein sequence ID" value="KAJ3832218.1"/>
    <property type="molecule type" value="Genomic_DNA"/>
</dbReference>
<gene>
    <name evidence="3" type="ORF">F5878DRAFT_666775</name>
</gene>
<evidence type="ECO:0000313" key="4">
    <source>
        <dbReference type="Proteomes" id="UP001163846"/>
    </source>
</evidence>
<feature type="coiled-coil region" evidence="1">
    <location>
        <begin position="280"/>
        <end position="307"/>
    </location>
</feature>
<reference evidence="3" key="1">
    <citation type="submission" date="2022-08" db="EMBL/GenBank/DDBJ databases">
        <authorList>
            <consortium name="DOE Joint Genome Institute"/>
            <person name="Min B."/>
            <person name="Riley R."/>
            <person name="Sierra-Patev S."/>
            <person name="Naranjo-Ortiz M."/>
            <person name="Looney B."/>
            <person name="Konkel Z."/>
            <person name="Slot J.C."/>
            <person name="Sakamoto Y."/>
            <person name="Steenwyk J.L."/>
            <person name="Rokas A."/>
            <person name="Carro J."/>
            <person name="Camarero S."/>
            <person name="Ferreira P."/>
            <person name="Molpeceres G."/>
            <person name="Ruiz-Duenas F.J."/>
            <person name="Serrano A."/>
            <person name="Henrissat B."/>
            <person name="Drula E."/>
            <person name="Hughes K.W."/>
            <person name="Mata J.L."/>
            <person name="Ishikawa N.K."/>
            <person name="Vargas-Isla R."/>
            <person name="Ushijima S."/>
            <person name="Smith C.A."/>
            <person name="Ahrendt S."/>
            <person name="Andreopoulos W."/>
            <person name="He G."/>
            <person name="Labutti K."/>
            <person name="Lipzen A."/>
            <person name="Ng V."/>
            <person name="Sandor L."/>
            <person name="Barry K."/>
            <person name="Martinez A.T."/>
            <person name="Xiao Y."/>
            <person name="Gibbons J.G."/>
            <person name="Terashima K."/>
            <person name="Hibbett D.S."/>
            <person name="Grigoriev I.V."/>
        </authorList>
    </citation>
    <scope>NUCLEOTIDE SEQUENCE</scope>
    <source>
        <strain evidence="3">TFB9207</strain>
    </source>
</reference>
<protein>
    <submittedName>
        <fullName evidence="3">Uncharacterized protein</fullName>
    </submittedName>
</protein>
<keyword evidence="4" id="KW-1185">Reference proteome</keyword>
<accession>A0AA38NX23</accession>
<dbReference type="AlphaFoldDB" id="A0AA38NX23"/>
<proteinExistence type="predicted"/>
<feature type="region of interest" description="Disordered" evidence="2">
    <location>
        <begin position="94"/>
        <end position="113"/>
    </location>
</feature>
<evidence type="ECO:0000256" key="1">
    <source>
        <dbReference type="SAM" id="Coils"/>
    </source>
</evidence>
<comment type="caution">
    <text evidence="3">The sequence shown here is derived from an EMBL/GenBank/DDBJ whole genome shotgun (WGS) entry which is preliminary data.</text>
</comment>
<dbReference type="Proteomes" id="UP001163846">
    <property type="component" value="Unassembled WGS sequence"/>
</dbReference>
<keyword evidence="1" id="KW-0175">Coiled coil</keyword>
<evidence type="ECO:0000313" key="3">
    <source>
        <dbReference type="EMBL" id="KAJ3832218.1"/>
    </source>
</evidence>
<evidence type="ECO:0000256" key="2">
    <source>
        <dbReference type="SAM" id="MobiDB-lite"/>
    </source>
</evidence>
<sequence>MDVSDDQTKTIEQLTYAFSSGIAPLESPSMPACCCQHNDCPNYEAWQKMKLRLEERLLLTVGGNITLPGRKSIDFNLDIGHELLQRHQELSQNFRRKAEGQESPTGTEQSRTRVSELIEEKQRLEKQLNQALVMSEVTEASSETLHQELKDARQTIAHLTVDNAKYTKLEARLLEVTKERDDLKQEREIESAKAKRTEQDIVQLHLKNSKLRSEIQQLQEELEQRDAHQKEYKGSLVQSTRAQIHRLYAKFSLTAASESIELKKSVEALCEHNEELMQYNRELEGFLVDARDEIHALRQEIEEQGINVQTLQHTGHDDPQETSEDALDVDVKIMYENSDSNVHENSQQSLTILLVRLSSPVHELQD</sequence>
<name>A0AA38NX23_9AGAR</name>
<feature type="coiled-coil region" evidence="1">
    <location>
        <begin position="166"/>
        <end position="231"/>
    </location>
</feature>
<organism evidence="3 4">
    <name type="scientific">Lentinula raphanica</name>
    <dbReference type="NCBI Taxonomy" id="153919"/>
    <lineage>
        <taxon>Eukaryota</taxon>
        <taxon>Fungi</taxon>
        <taxon>Dikarya</taxon>
        <taxon>Basidiomycota</taxon>
        <taxon>Agaricomycotina</taxon>
        <taxon>Agaricomycetes</taxon>
        <taxon>Agaricomycetidae</taxon>
        <taxon>Agaricales</taxon>
        <taxon>Marasmiineae</taxon>
        <taxon>Omphalotaceae</taxon>
        <taxon>Lentinula</taxon>
    </lineage>
</organism>